<dbReference type="EMBL" id="CAJVPM010012534">
    <property type="protein sequence ID" value="CAG8588996.1"/>
    <property type="molecule type" value="Genomic_DNA"/>
</dbReference>
<accession>A0ACA9MFE3</accession>
<proteinExistence type="predicted"/>
<evidence type="ECO:0000313" key="2">
    <source>
        <dbReference type="Proteomes" id="UP000789860"/>
    </source>
</evidence>
<evidence type="ECO:0000313" key="1">
    <source>
        <dbReference type="EMBL" id="CAG8588996.1"/>
    </source>
</evidence>
<dbReference type="Proteomes" id="UP000789860">
    <property type="component" value="Unassembled WGS sequence"/>
</dbReference>
<sequence length="53" mass="6539">MSEENLENLREQYEQTQRDLEQIQNRTNATYNRVICSVERMVERNLTESEKRY</sequence>
<reference evidence="1" key="1">
    <citation type="submission" date="2021-06" db="EMBL/GenBank/DDBJ databases">
        <authorList>
            <person name="Kallberg Y."/>
            <person name="Tangrot J."/>
            <person name="Rosling A."/>
        </authorList>
    </citation>
    <scope>NUCLEOTIDE SEQUENCE</scope>
    <source>
        <strain evidence="1">AU212A</strain>
    </source>
</reference>
<comment type="caution">
    <text evidence="1">The sequence shown here is derived from an EMBL/GenBank/DDBJ whole genome shotgun (WGS) entry which is preliminary data.</text>
</comment>
<gene>
    <name evidence="1" type="ORF">SCALOS_LOCUS6506</name>
</gene>
<protein>
    <submittedName>
        <fullName evidence="1">7753_t:CDS:1</fullName>
    </submittedName>
</protein>
<keyword evidence="2" id="KW-1185">Reference proteome</keyword>
<organism evidence="1 2">
    <name type="scientific">Scutellospora calospora</name>
    <dbReference type="NCBI Taxonomy" id="85575"/>
    <lineage>
        <taxon>Eukaryota</taxon>
        <taxon>Fungi</taxon>
        <taxon>Fungi incertae sedis</taxon>
        <taxon>Mucoromycota</taxon>
        <taxon>Glomeromycotina</taxon>
        <taxon>Glomeromycetes</taxon>
        <taxon>Diversisporales</taxon>
        <taxon>Gigasporaceae</taxon>
        <taxon>Scutellospora</taxon>
    </lineage>
</organism>
<name>A0ACA9MFE3_9GLOM</name>